<reference evidence="2 3" key="1">
    <citation type="journal article" date="2020" name="Genomics">
        <title>Complete, high-quality genomes from long-read metagenomic sequencing of two wolf lichen thalli reveals enigmatic genome architecture.</title>
        <authorList>
            <person name="McKenzie S.K."/>
            <person name="Walston R.F."/>
            <person name="Allen J.L."/>
        </authorList>
    </citation>
    <scope>NUCLEOTIDE SEQUENCE [LARGE SCALE GENOMIC DNA]</scope>
    <source>
        <strain evidence="2">WasteWater2</strain>
    </source>
</reference>
<gene>
    <name evidence="2" type="ORF">HO173_012871</name>
</gene>
<dbReference type="Proteomes" id="UP000578531">
    <property type="component" value="Unassembled WGS sequence"/>
</dbReference>
<comment type="caution">
    <text evidence="2">The sequence shown here is derived from an EMBL/GenBank/DDBJ whole genome shotgun (WGS) entry which is preliminary data.</text>
</comment>
<evidence type="ECO:0000256" key="1">
    <source>
        <dbReference type="SAM" id="MobiDB-lite"/>
    </source>
</evidence>
<proteinExistence type="predicted"/>
<accession>A0A8H6CJK8</accession>
<dbReference type="AlphaFoldDB" id="A0A8H6CJK8"/>
<sequence length="128" mass="14302">MQPEYYITFEAMKDQLNQSVLGCQRGVCQTGGGAEGHNRKEQDEVFDMDFLMNADTNIASDDECNYGKTEQGSCDPLTRGQSDDNTLDGAEGSPSYLVYIDGHLRGISRLRHYEIRTTSVLEGWLPVK</sequence>
<name>A0A8H6CJK8_9LECA</name>
<protein>
    <submittedName>
        <fullName evidence="2">Uncharacterized protein</fullName>
    </submittedName>
</protein>
<evidence type="ECO:0000313" key="3">
    <source>
        <dbReference type="Proteomes" id="UP000578531"/>
    </source>
</evidence>
<organism evidence="2 3">
    <name type="scientific">Letharia columbiana</name>
    <dbReference type="NCBI Taxonomy" id="112416"/>
    <lineage>
        <taxon>Eukaryota</taxon>
        <taxon>Fungi</taxon>
        <taxon>Dikarya</taxon>
        <taxon>Ascomycota</taxon>
        <taxon>Pezizomycotina</taxon>
        <taxon>Lecanoromycetes</taxon>
        <taxon>OSLEUM clade</taxon>
        <taxon>Lecanoromycetidae</taxon>
        <taxon>Lecanorales</taxon>
        <taxon>Lecanorineae</taxon>
        <taxon>Parmeliaceae</taxon>
        <taxon>Letharia</taxon>
    </lineage>
</organism>
<feature type="region of interest" description="Disordered" evidence="1">
    <location>
        <begin position="61"/>
        <end position="89"/>
    </location>
</feature>
<dbReference type="RefSeq" id="XP_037158412.1">
    <property type="nucleotide sequence ID" value="XM_037314705.1"/>
</dbReference>
<dbReference type="EMBL" id="JACCJC010000109">
    <property type="protein sequence ID" value="KAF6224714.1"/>
    <property type="molecule type" value="Genomic_DNA"/>
</dbReference>
<evidence type="ECO:0000313" key="2">
    <source>
        <dbReference type="EMBL" id="KAF6224714.1"/>
    </source>
</evidence>
<dbReference type="GeneID" id="59294504"/>
<keyword evidence="3" id="KW-1185">Reference proteome</keyword>